<evidence type="ECO:0000256" key="7">
    <source>
        <dbReference type="RuleBase" id="RU366001"/>
    </source>
</evidence>
<dbReference type="CDD" id="cd06261">
    <property type="entry name" value="TM_PBP2"/>
    <property type="match status" value="1"/>
</dbReference>
<dbReference type="PROSITE" id="PS50928">
    <property type="entry name" value="ABC_TM1"/>
    <property type="match status" value="1"/>
</dbReference>
<dbReference type="Gene3D" id="1.10.3720.10">
    <property type="entry name" value="MetI-like"/>
    <property type="match status" value="1"/>
</dbReference>
<evidence type="ECO:0000259" key="8">
    <source>
        <dbReference type="PROSITE" id="PS50928"/>
    </source>
</evidence>
<dbReference type="AlphaFoldDB" id="A0A097KLU5"/>
<evidence type="ECO:0000256" key="6">
    <source>
        <dbReference type="ARBA" id="ARBA00023136"/>
    </source>
</evidence>
<keyword evidence="9" id="KW-0150">Chloroplast</keyword>
<keyword evidence="3 7" id="KW-0812">Transmembrane</keyword>
<evidence type="ECO:0000256" key="1">
    <source>
        <dbReference type="ARBA" id="ARBA00004446"/>
    </source>
</evidence>
<dbReference type="NCBIfam" id="TIGR02139">
    <property type="entry name" value="permease_CysT"/>
    <property type="match status" value="1"/>
</dbReference>
<dbReference type="GO" id="GO:0005886">
    <property type="term" value="C:plasma membrane"/>
    <property type="evidence" value="ECO:0007669"/>
    <property type="project" value="InterPro"/>
</dbReference>
<dbReference type="PANTHER" id="PTHR30406:SF8">
    <property type="entry name" value="SULFATE TRANSPORT SYSTEM PERMEASE PROTEIN CYST"/>
    <property type="match status" value="1"/>
</dbReference>
<accession>A0A097KLU5</accession>
<keyword evidence="5 7" id="KW-0764">Sulfate transport</keyword>
<feature type="transmembrane region" description="Helical" evidence="7">
    <location>
        <begin position="204"/>
        <end position="229"/>
    </location>
</feature>
<feature type="transmembrane region" description="Helical" evidence="7">
    <location>
        <begin position="51"/>
        <end position="78"/>
    </location>
</feature>
<feature type="transmembrane region" description="Helical" evidence="7">
    <location>
        <begin position="129"/>
        <end position="148"/>
    </location>
</feature>
<gene>
    <name evidence="9" type="primary">cysT</name>
</gene>
<keyword evidence="6 7" id="KW-0472">Membrane</keyword>
<keyword evidence="2 7" id="KW-0813">Transport</keyword>
<protein>
    <recommendedName>
        <fullName evidence="7">Sulfate transport system permease protein CysT</fullName>
    </recommendedName>
</protein>
<evidence type="ECO:0000313" key="9">
    <source>
        <dbReference type="EMBL" id="AIT94140.1"/>
    </source>
</evidence>
<sequence>MVKKNRSLRILIGSYLLIMFGLPLFALINHANNATSTEFFQKAFNPIALSAYWVTLSTAFTAAIINGFFGLLVAWILVRFEFKGKKFIDATIDLPFALPTAVAGLTITTVYSDQTILGSFFNHLGIEILFTRTGVGLAMVFVSFPFVVRSVQPILQELQQEIEEASWSLGASSIETFFKVIFPAVFPSLITGMTLAFSRAMGEYGSIVIVASNIPFRDLVASVLIFQSLEQYDKMGATVIGTVVLMISLILLFTINALQNWQKL</sequence>
<evidence type="ECO:0000256" key="2">
    <source>
        <dbReference type="ARBA" id="ARBA00022448"/>
    </source>
</evidence>
<dbReference type="EMBL" id="KM462870">
    <property type="protein sequence ID" value="AIT94140.1"/>
    <property type="molecule type" value="Genomic_DNA"/>
</dbReference>
<dbReference type="GO" id="GO:0015419">
    <property type="term" value="F:ABC-type sulfate transporter activity"/>
    <property type="evidence" value="ECO:0007669"/>
    <property type="project" value="UniProtKB-UniRule"/>
</dbReference>
<evidence type="ECO:0000256" key="3">
    <source>
        <dbReference type="ARBA" id="ARBA00022692"/>
    </source>
</evidence>
<dbReference type="FunFam" id="1.10.3720.10:FF:000004">
    <property type="entry name" value="Sulfate transport system permease protein CysT"/>
    <property type="match status" value="1"/>
</dbReference>
<dbReference type="SUPFAM" id="SSF161098">
    <property type="entry name" value="MetI-like"/>
    <property type="match status" value="1"/>
</dbReference>
<dbReference type="InterPro" id="IPR035906">
    <property type="entry name" value="MetI-like_sf"/>
</dbReference>
<evidence type="ECO:0000256" key="4">
    <source>
        <dbReference type="ARBA" id="ARBA00022989"/>
    </source>
</evidence>
<dbReference type="InterPro" id="IPR000515">
    <property type="entry name" value="MetI-like"/>
</dbReference>
<comment type="function">
    <text evidence="7">Part of the ABC transporter complex (TC 3.A.1.6.1) involved in sulfate/thiosulfate import.</text>
</comment>
<dbReference type="GO" id="GO:0031969">
    <property type="term" value="C:chloroplast membrane"/>
    <property type="evidence" value="ECO:0007669"/>
    <property type="project" value="UniProtKB-SubCell"/>
</dbReference>
<dbReference type="PANTHER" id="PTHR30406">
    <property type="entry name" value="SULFATE TRANSPORT SYSTEM PERMEASE PROTEIN"/>
    <property type="match status" value="1"/>
</dbReference>
<evidence type="ECO:0000256" key="5">
    <source>
        <dbReference type="ARBA" id="ARBA00023032"/>
    </source>
</evidence>
<geneLocation type="chloroplast" evidence="9"/>
<comment type="subcellular location">
    <subcellularLocation>
        <location evidence="1">Plastid membrane</location>
        <topology evidence="1">Multi-pass membrane protein</topology>
    </subcellularLocation>
    <subcellularLocation>
        <location evidence="7">Plastid</location>
        <location evidence="7">Chloroplast membrane</location>
        <topology evidence="7">Multi-pass membrane protein</topology>
    </subcellularLocation>
</comment>
<feature type="transmembrane region" description="Helical" evidence="7">
    <location>
        <begin position="235"/>
        <end position="258"/>
    </location>
</feature>
<comment type="similarity">
    <text evidence="7">Belongs to the binding-protein-dependent transport system permease family. CysTW subfamily.</text>
</comment>
<keyword evidence="7 9" id="KW-0934">Plastid</keyword>
<dbReference type="InterPro" id="IPR005667">
    <property type="entry name" value="Sulph_transpt2"/>
</dbReference>
<feature type="transmembrane region" description="Helical" evidence="7">
    <location>
        <begin position="12"/>
        <end position="31"/>
    </location>
</feature>
<feature type="domain" description="ABC transmembrane type-1" evidence="8">
    <location>
        <begin position="52"/>
        <end position="256"/>
    </location>
</feature>
<dbReference type="NCBIfam" id="TIGR00969">
    <property type="entry name" value="3a0106s02"/>
    <property type="match status" value="1"/>
</dbReference>
<organism evidence="9">
    <name type="scientific">Marsupiomonas sp. NIES 1824</name>
    <dbReference type="NCBI Taxonomy" id="1562198"/>
    <lineage>
        <taxon>Eukaryota</taxon>
        <taxon>Viridiplantae</taxon>
        <taxon>Chlorophyta</taxon>
        <taxon>core chlorophytes</taxon>
        <taxon>Pedinophyceae</taxon>
        <taxon>Marsupiomonadales</taxon>
        <taxon>Marsupiomonadaceae</taxon>
        <taxon>Marsupiomonas</taxon>
    </lineage>
</organism>
<dbReference type="Pfam" id="PF00528">
    <property type="entry name" value="BPD_transp_1"/>
    <property type="match status" value="1"/>
</dbReference>
<name>A0A097KLU5_9CHLO</name>
<proteinExistence type="inferred from homology"/>
<keyword evidence="4 7" id="KW-1133">Transmembrane helix</keyword>
<comment type="caution">
    <text evidence="7">Lacks conserved residue(s) required for the propagation of feature annotation.</text>
</comment>
<dbReference type="InterPro" id="IPR011865">
    <property type="entry name" value="CysT_permease"/>
</dbReference>
<reference evidence="9" key="1">
    <citation type="journal article" date="2014" name="BMC Evol. Biol.">
        <title>Chloroplast phylogenomic analysis resolves deep-level relationships within the green algal class Trebouxiophyceae.</title>
        <authorList>
            <person name="Lemieux C."/>
            <person name="Otis C."/>
            <person name="Turmel M."/>
        </authorList>
    </citation>
    <scope>NUCLEOTIDE SEQUENCE</scope>
</reference>